<accession>A0A2Z6R924</accession>
<proteinExistence type="inferred from homology"/>
<dbReference type="PANTHER" id="PTHR21738">
    <property type="entry name" value="RIBOSOMAL RNA PROCESSING PROTEIN 36 HOMOLOG"/>
    <property type="match status" value="1"/>
</dbReference>
<evidence type="ECO:0000256" key="10">
    <source>
        <dbReference type="SAM" id="MobiDB-lite"/>
    </source>
</evidence>
<dbReference type="EMBL" id="BLAL01000160">
    <property type="protein sequence ID" value="GES86098.1"/>
    <property type="molecule type" value="Genomic_DNA"/>
</dbReference>
<keyword evidence="5" id="KW-0175">Coiled coil</keyword>
<dbReference type="Pfam" id="PF06102">
    <property type="entry name" value="RRP36"/>
    <property type="match status" value="1"/>
</dbReference>
<keyword evidence="6 9" id="KW-0539">Nucleus</keyword>
<evidence type="ECO:0000256" key="2">
    <source>
        <dbReference type="ARBA" id="ARBA00009418"/>
    </source>
</evidence>
<comment type="subunit">
    <text evidence="9">Associates with 90S and pre-40S pre-ribosomal particles.</text>
</comment>
<keyword evidence="7 9" id="KW-0687">Ribonucleoprotein</keyword>
<protein>
    <recommendedName>
        <fullName evidence="9">rRNA biogenesis protein RRP36</fullName>
    </recommendedName>
</protein>
<dbReference type="OrthoDB" id="448446at2759"/>
<organism evidence="11 13">
    <name type="scientific">Rhizophagus clarus</name>
    <dbReference type="NCBI Taxonomy" id="94130"/>
    <lineage>
        <taxon>Eukaryota</taxon>
        <taxon>Fungi</taxon>
        <taxon>Fungi incertae sedis</taxon>
        <taxon>Mucoromycota</taxon>
        <taxon>Glomeromycotina</taxon>
        <taxon>Glomeromycetes</taxon>
        <taxon>Glomerales</taxon>
        <taxon>Glomeraceae</taxon>
        <taxon>Rhizophagus</taxon>
    </lineage>
</organism>
<dbReference type="Proteomes" id="UP000615446">
    <property type="component" value="Unassembled WGS sequence"/>
</dbReference>
<dbReference type="PANTHER" id="PTHR21738:SF0">
    <property type="entry name" value="RIBOSOMAL RNA PROCESSING PROTEIN 36 HOMOLOG"/>
    <property type="match status" value="1"/>
</dbReference>
<dbReference type="AlphaFoldDB" id="A0A2Z6R924"/>
<evidence type="ECO:0000313" key="11">
    <source>
        <dbReference type="EMBL" id="GBB89236.1"/>
    </source>
</evidence>
<dbReference type="EMBL" id="BEXD01000659">
    <property type="protein sequence ID" value="GBB89236.1"/>
    <property type="molecule type" value="Genomic_DNA"/>
</dbReference>
<comment type="similarity">
    <text evidence="2 9">Belongs to the RRP36 family.</text>
</comment>
<comment type="caution">
    <text evidence="11">The sequence shown here is derived from an EMBL/GenBank/DDBJ whole genome shotgun (WGS) entry which is preliminary data.</text>
</comment>
<dbReference type="GO" id="GO:0030686">
    <property type="term" value="C:90S preribosome"/>
    <property type="evidence" value="ECO:0007669"/>
    <property type="project" value="TreeGrafter"/>
</dbReference>
<name>A0A2Z6R924_9GLOM</name>
<evidence type="ECO:0000256" key="7">
    <source>
        <dbReference type="ARBA" id="ARBA00023274"/>
    </source>
</evidence>
<dbReference type="GO" id="GO:0005730">
    <property type="term" value="C:nucleolus"/>
    <property type="evidence" value="ECO:0007669"/>
    <property type="project" value="UniProtKB-SubCell"/>
</dbReference>
<dbReference type="Proteomes" id="UP000247702">
    <property type="component" value="Unassembled WGS sequence"/>
</dbReference>
<feature type="compositionally biased region" description="Acidic residues" evidence="10">
    <location>
        <begin position="24"/>
        <end position="55"/>
    </location>
</feature>
<evidence type="ECO:0000313" key="13">
    <source>
        <dbReference type="Proteomes" id="UP000247702"/>
    </source>
</evidence>
<comment type="subcellular location">
    <subcellularLocation>
        <location evidence="1 9">Nucleus</location>
        <location evidence="1 9">Nucleolus</location>
    </subcellularLocation>
</comment>
<dbReference type="STRING" id="94130.A0A2Z6R924"/>
<evidence type="ECO:0000256" key="9">
    <source>
        <dbReference type="RuleBase" id="RU368027"/>
    </source>
</evidence>
<dbReference type="GO" id="GO:0000462">
    <property type="term" value="P:maturation of SSU-rRNA from tricistronic rRNA transcript (SSU-rRNA, 5.8S rRNA, LSU-rRNA)"/>
    <property type="evidence" value="ECO:0007669"/>
    <property type="project" value="TreeGrafter"/>
</dbReference>
<comment type="function">
    <text evidence="8 9">Component of the 90S pre-ribosome involved in the maturation of rRNAs. Required for early cleavages of the pre-RNAs in the 40S ribosomal subunit maturation pathway.</text>
</comment>
<keyword evidence="4 9" id="KW-0698">rRNA processing</keyword>
<evidence type="ECO:0000256" key="1">
    <source>
        <dbReference type="ARBA" id="ARBA00004604"/>
    </source>
</evidence>
<evidence type="ECO:0000256" key="4">
    <source>
        <dbReference type="ARBA" id="ARBA00022552"/>
    </source>
</evidence>
<reference evidence="12" key="2">
    <citation type="submission" date="2019-10" db="EMBL/GenBank/DDBJ databases">
        <title>Conservation and host-specific expression of non-tandemly repeated heterogenous ribosome RNA gene in arbuscular mycorrhizal fungi.</title>
        <authorList>
            <person name="Maeda T."/>
            <person name="Kobayashi Y."/>
            <person name="Nakagawa T."/>
            <person name="Ezawa T."/>
            <person name="Yamaguchi K."/>
            <person name="Bino T."/>
            <person name="Nishimoto Y."/>
            <person name="Shigenobu S."/>
            <person name="Kawaguchi M."/>
        </authorList>
    </citation>
    <scope>NUCLEOTIDE SEQUENCE</scope>
    <source>
        <strain evidence="12">HR1</strain>
    </source>
</reference>
<sequence length="254" mass="30156">MNQIGTKRSNEKEKLTRRSNSPFFEEDIDTSNDDNDSENEESSEENENSSEENENTEEKINSDNNSEINVKGPKKRRNKHAPMEMSSKKPVSKYRQIVEIPKSVKQKRDPRFDGLSGKFNEDLFEKSYSFLNEYKKSEIEQIKVQISKEKDPTKKSELQRLLNRLQSKFAHEQDIKRKKGLKHERKKRELELISKGKKPFYYKKSDVKKLELIDKFSKLQKSDPKVLEKAIEKRRKKNASIKHKYIPFKRRKSD</sequence>
<dbReference type="InterPro" id="IPR009292">
    <property type="entry name" value="RRP36"/>
</dbReference>
<keyword evidence="13" id="KW-1185">Reference proteome</keyword>
<gene>
    <name evidence="12" type="ORF">RCL2_001317000</name>
    <name evidence="11" type="ORF">RclHR1_15910004</name>
</gene>
<evidence type="ECO:0000256" key="8">
    <source>
        <dbReference type="ARBA" id="ARBA00025053"/>
    </source>
</evidence>
<evidence type="ECO:0000256" key="6">
    <source>
        <dbReference type="ARBA" id="ARBA00023242"/>
    </source>
</evidence>
<reference evidence="11 13" key="1">
    <citation type="submission" date="2017-11" db="EMBL/GenBank/DDBJ databases">
        <title>The genome of Rhizophagus clarus HR1 reveals common genetic basis of auxotrophy among arbuscular mycorrhizal fungi.</title>
        <authorList>
            <person name="Kobayashi Y."/>
        </authorList>
    </citation>
    <scope>NUCLEOTIDE SEQUENCE [LARGE SCALE GENOMIC DNA]</scope>
    <source>
        <strain evidence="11 13">HR1</strain>
    </source>
</reference>
<evidence type="ECO:0000256" key="3">
    <source>
        <dbReference type="ARBA" id="ARBA00022517"/>
    </source>
</evidence>
<evidence type="ECO:0000256" key="5">
    <source>
        <dbReference type="ARBA" id="ARBA00023054"/>
    </source>
</evidence>
<keyword evidence="3 9" id="KW-0690">Ribosome biogenesis</keyword>
<feature type="region of interest" description="Disordered" evidence="10">
    <location>
        <begin position="1"/>
        <end position="116"/>
    </location>
</feature>
<evidence type="ECO:0000313" key="12">
    <source>
        <dbReference type="EMBL" id="GES86098.1"/>
    </source>
</evidence>